<dbReference type="InterPro" id="IPR045034">
    <property type="entry name" value="O-acyltransferase_WSD1-like"/>
</dbReference>
<name>A0AAD7M090_QUISA</name>
<gene>
    <name evidence="14" type="ORF">O6P43_011735</name>
</gene>
<evidence type="ECO:0000256" key="9">
    <source>
        <dbReference type="ARBA" id="ARBA00047604"/>
    </source>
</evidence>
<dbReference type="GO" id="GO:0019432">
    <property type="term" value="P:triglyceride biosynthetic process"/>
    <property type="evidence" value="ECO:0007669"/>
    <property type="project" value="TreeGrafter"/>
</dbReference>
<dbReference type="AlphaFoldDB" id="A0AAD7M090"/>
<keyword evidence="15" id="KW-1185">Reference proteome</keyword>
<comment type="catalytic activity">
    <reaction evidence="10">
        <text>an acyl-CoA + a 1,2-diacyl-sn-glycerol = a triacyl-sn-glycerol + CoA</text>
        <dbReference type="Rhea" id="RHEA:10868"/>
        <dbReference type="ChEBI" id="CHEBI:17815"/>
        <dbReference type="ChEBI" id="CHEBI:57287"/>
        <dbReference type="ChEBI" id="CHEBI:58342"/>
        <dbReference type="ChEBI" id="CHEBI:64615"/>
        <dbReference type="EC" id="2.3.1.20"/>
    </reaction>
</comment>
<evidence type="ECO:0000259" key="13">
    <source>
        <dbReference type="Pfam" id="PF06974"/>
    </source>
</evidence>
<sequence>MGSPFNDTDEPLTPAGRLFLRPELNQIIQCVVGLKNPVDVDAITSEVRNSIMVQHPRFTSLMVRDSRGREHWRKTEIDLKQHLIVIDQPVSTKSNDELAVNDYMADLSTDASGLSTDKPLWEIHLLTAHKCMLFRIHHALGDGVSLMSLLLACCRKVDDPDALPMVVTGSSTKRRKRTWWDWRVLWGILTMVWFNFIYVVEFILRSLWLCDRKTAITGGAGVELWPRKLATARFSLEDMKVVKKTVANGTINDVLFGIISSGISRYLDHRAPNALQDGFRVTGVAMVNLREQRGLQDVSNLMRGNSGTRWGNKFGIVLLPVFYQRSGGSDPLAYLKRAKVMIERKKQSVEAHFSYKIGDFVMSYLGAKLAGMLNYRILSNTTFTISNVLGPQEEIMIGTNPVTFLRVTLSGLPHALTMHMLSYAGKADMQILVAKDIIPDPEFLAKCFEDALLEMKEMAVATTNIEEKKNVTNIQRDT</sequence>
<evidence type="ECO:0000256" key="10">
    <source>
        <dbReference type="ARBA" id="ARBA00048109"/>
    </source>
</evidence>
<comment type="catalytic activity">
    <reaction evidence="9">
        <text>a long chain fatty alcohol + a fatty acyl-CoA = a long-chain alcohol wax ester + CoA</text>
        <dbReference type="Rhea" id="RHEA:38443"/>
        <dbReference type="ChEBI" id="CHEBI:17135"/>
        <dbReference type="ChEBI" id="CHEBI:57287"/>
        <dbReference type="ChEBI" id="CHEBI:77636"/>
        <dbReference type="ChEBI" id="CHEBI:235323"/>
        <dbReference type="EC" id="2.3.1.75"/>
    </reaction>
</comment>
<evidence type="ECO:0000313" key="15">
    <source>
        <dbReference type="Proteomes" id="UP001163823"/>
    </source>
</evidence>
<comment type="similarity">
    <text evidence="8">In the N-terminal section; belongs to the long-chain O-acyltransferase family.</text>
</comment>
<evidence type="ECO:0000259" key="12">
    <source>
        <dbReference type="Pfam" id="PF03007"/>
    </source>
</evidence>
<keyword evidence="11" id="KW-0472">Membrane</keyword>
<evidence type="ECO:0000256" key="11">
    <source>
        <dbReference type="SAM" id="Phobius"/>
    </source>
</evidence>
<keyword evidence="6" id="KW-0256">Endoplasmic reticulum</keyword>
<evidence type="ECO:0000256" key="5">
    <source>
        <dbReference type="ARBA" id="ARBA00022679"/>
    </source>
</evidence>
<dbReference type="InterPro" id="IPR023213">
    <property type="entry name" value="CAT-like_dom_sf"/>
</dbReference>
<comment type="subcellular location">
    <subcellularLocation>
        <location evidence="1">Cell membrane</location>
        <topology evidence="1">Single-pass membrane protein</topology>
    </subcellularLocation>
    <subcellularLocation>
        <location evidence="2">Endoplasmic reticulum membrane</location>
    </subcellularLocation>
</comment>
<evidence type="ECO:0000256" key="7">
    <source>
        <dbReference type="ARBA" id="ARBA00023315"/>
    </source>
</evidence>
<dbReference type="SUPFAM" id="SSF52777">
    <property type="entry name" value="CoA-dependent acyltransferases"/>
    <property type="match status" value="1"/>
</dbReference>
<evidence type="ECO:0000256" key="1">
    <source>
        <dbReference type="ARBA" id="ARBA00004162"/>
    </source>
</evidence>
<organism evidence="14 15">
    <name type="scientific">Quillaja saponaria</name>
    <name type="common">Soap bark tree</name>
    <dbReference type="NCBI Taxonomy" id="32244"/>
    <lineage>
        <taxon>Eukaryota</taxon>
        <taxon>Viridiplantae</taxon>
        <taxon>Streptophyta</taxon>
        <taxon>Embryophyta</taxon>
        <taxon>Tracheophyta</taxon>
        <taxon>Spermatophyta</taxon>
        <taxon>Magnoliopsida</taxon>
        <taxon>eudicotyledons</taxon>
        <taxon>Gunneridae</taxon>
        <taxon>Pentapetalae</taxon>
        <taxon>rosids</taxon>
        <taxon>fabids</taxon>
        <taxon>Fabales</taxon>
        <taxon>Quillajaceae</taxon>
        <taxon>Quillaja</taxon>
    </lineage>
</organism>
<keyword evidence="5" id="KW-0808">Transferase</keyword>
<dbReference type="InterPro" id="IPR004255">
    <property type="entry name" value="O-acyltransferase_WSD1_N"/>
</dbReference>
<dbReference type="GO" id="GO:0005886">
    <property type="term" value="C:plasma membrane"/>
    <property type="evidence" value="ECO:0007669"/>
    <property type="project" value="UniProtKB-SubCell"/>
</dbReference>
<dbReference type="PANTHER" id="PTHR31650">
    <property type="entry name" value="O-ACYLTRANSFERASE (WSD1-LIKE) FAMILY PROTEIN"/>
    <property type="match status" value="1"/>
</dbReference>
<dbReference type="EMBL" id="JARAOO010000005">
    <property type="protein sequence ID" value="KAJ7967477.1"/>
    <property type="molecule type" value="Genomic_DNA"/>
</dbReference>
<evidence type="ECO:0000256" key="8">
    <source>
        <dbReference type="ARBA" id="ARBA00024360"/>
    </source>
</evidence>
<feature type="domain" description="O-acyltransferase WSD1 C-terminal" evidence="13">
    <location>
        <begin position="310"/>
        <end position="456"/>
    </location>
</feature>
<dbReference type="GO" id="GO:0005789">
    <property type="term" value="C:endoplasmic reticulum membrane"/>
    <property type="evidence" value="ECO:0007669"/>
    <property type="project" value="UniProtKB-SubCell"/>
</dbReference>
<comment type="caution">
    <text evidence="14">The sequence shown here is derived from an EMBL/GenBank/DDBJ whole genome shotgun (WGS) entry which is preliminary data.</text>
</comment>
<protein>
    <submittedName>
        <fullName evidence="14">O-acyltransferase WSD1-like</fullName>
    </submittedName>
</protein>
<evidence type="ECO:0000256" key="3">
    <source>
        <dbReference type="ARBA" id="ARBA00004771"/>
    </source>
</evidence>
<comment type="pathway">
    <text evidence="3">Glycerolipid metabolism; triacylglycerol biosynthesis.</text>
</comment>
<dbReference type="GO" id="GO:0047196">
    <property type="term" value="F:long-chain-alcohol O-fatty-acyltransferase activity"/>
    <property type="evidence" value="ECO:0007669"/>
    <property type="project" value="UniProtKB-EC"/>
</dbReference>
<dbReference type="KEGG" id="qsa:O6P43_011735"/>
<evidence type="ECO:0000256" key="6">
    <source>
        <dbReference type="ARBA" id="ARBA00022824"/>
    </source>
</evidence>
<dbReference type="Proteomes" id="UP001163823">
    <property type="component" value="Chromosome 5"/>
</dbReference>
<keyword evidence="11" id="KW-0812">Transmembrane</keyword>
<keyword evidence="7" id="KW-0012">Acyltransferase</keyword>
<evidence type="ECO:0000313" key="14">
    <source>
        <dbReference type="EMBL" id="KAJ7967477.1"/>
    </source>
</evidence>
<dbReference type="InterPro" id="IPR009721">
    <property type="entry name" value="O-acyltransferase_WSD1_C"/>
</dbReference>
<dbReference type="PANTHER" id="PTHR31650:SF41">
    <property type="entry name" value="O-ACYLTRANSFERASE WSD1-LIKE ISOFORM X1"/>
    <property type="match status" value="1"/>
</dbReference>
<reference evidence="14" key="1">
    <citation type="journal article" date="2023" name="Science">
        <title>Elucidation of the pathway for biosynthesis of saponin adjuvants from the soapbark tree.</title>
        <authorList>
            <person name="Reed J."/>
            <person name="Orme A."/>
            <person name="El-Demerdash A."/>
            <person name="Owen C."/>
            <person name="Martin L.B.B."/>
            <person name="Misra R.C."/>
            <person name="Kikuchi S."/>
            <person name="Rejzek M."/>
            <person name="Martin A.C."/>
            <person name="Harkess A."/>
            <person name="Leebens-Mack J."/>
            <person name="Louveau T."/>
            <person name="Stephenson M.J."/>
            <person name="Osbourn A."/>
        </authorList>
    </citation>
    <scope>NUCLEOTIDE SEQUENCE</scope>
    <source>
        <strain evidence="14">S10</strain>
    </source>
</reference>
<keyword evidence="11" id="KW-1133">Transmembrane helix</keyword>
<feature type="transmembrane region" description="Helical" evidence="11">
    <location>
        <begin position="184"/>
        <end position="204"/>
    </location>
</feature>
<comment type="pathway">
    <text evidence="4">Lipid metabolism.</text>
</comment>
<evidence type="ECO:0000256" key="4">
    <source>
        <dbReference type="ARBA" id="ARBA00005189"/>
    </source>
</evidence>
<dbReference type="Pfam" id="PF06974">
    <property type="entry name" value="WS_DGAT_C"/>
    <property type="match status" value="1"/>
</dbReference>
<dbReference type="Gene3D" id="3.30.559.10">
    <property type="entry name" value="Chloramphenicol acetyltransferase-like domain"/>
    <property type="match status" value="1"/>
</dbReference>
<proteinExistence type="inferred from homology"/>
<dbReference type="GO" id="GO:0004144">
    <property type="term" value="F:diacylglycerol O-acyltransferase activity"/>
    <property type="evidence" value="ECO:0007669"/>
    <property type="project" value="UniProtKB-EC"/>
</dbReference>
<evidence type="ECO:0000256" key="2">
    <source>
        <dbReference type="ARBA" id="ARBA00004586"/>
    </source>
</evidence>
<accession>A0AAD7M090</accession>
<dbReference type="Pfam" id="PF03007">
    <property type="entry name" value="WS_DGAT_cat"/>
    <property type="match status" value="1"/>
</dbReference>
<feature type="domain" description="O-acyltransferase WSD1-like N-terminal" evidence="12">
    <location>
        <begin position="69"/>
        <end position="254"/>
    </location>
</feature>